<dbReference type="GO" id="GO:0005737">
    <property type="term" value="C:cytoplasm"/>
    <property type="evidence" value="ECO:0007669"/>
    <property type="project" value="TreeGrafter"/>
</dbReference>
<dbReference type="GO" id="GO:0006633">
    <property type="term" value="P:fatty acid biosynthetic process"/>
    <property type="evidence" value="ECO:0007669"/>
    <property type="project" value="InterPro"/>
</dbReference>
<dbReference type="Gene3D" id="3.40.50.720">
    <property type="entry name" value="NAD(P)-binding Rossmann-like Domain"/>
    <property type="match status" value="1"/>
</dbReference>
<dbReference type="OrthoDB" id="9778690at2"/>
<evidence type="ECO:0000256" key="3">
    <source>
        <dbReference type="ARBA" id="ARBA00022679"/>
    </source>
</evidence>
<dbReference type="InterPro" id="IPR014030">
    <property type="entry name" value="Ketoacyl_synth_N"/>
</dbReference>
<dbReference type="SUPFAM" id="SSF53901">
    <property type="entry name" value="Thiolase-like"/>
    <property type="match status" value="1"/>
</dbReference>
<feature type="domain" description="Ketosynthase family 3 (KS3)" evidence="6">
    <location>
        <begin position="4"/>
        <end position="431"/>
    </location>
</feature>
<dbReference type="GO" id="GO:0004315">
    <property type="term" value="F:3-oxoacyl-[acyl-carrier-protein] synthase activity"/>
    <property type="evidence" value="ECO:0007669"/>
    <property type="project" value="InterPro"/>
</dbReference>
<dbReference type="EMBL" id="NMUL01000007">
    <property type="protein sequence ID" value="OXM69563.1"/>
    <property type="molecule type" value="Genomic_DNA"/>
</dbReference>
<dbReference type="PROSITE" id="PS50075">
    <property type="entry name" value="CARRIER"/>
    <property type="match status" value="1"/>
</dbReference>
<feature type="compositionally biased region" description="Basic and acidic residues" evidence="4">
    <location>
        <begin position="884"/>
        <end position="894"/>
    </location>
</feature>
<dbReference type="InterPro" id="IPR036736">
    <property type="entry name" value="ACP-like_sf"/>
</dbReference>
<dbReference type="InterPro" id="IPR009081">
    <property type="entry name" value="PP-bd_ACP"/>
</dbReference>
<dbReference type="InterPro" id="IPR020841">
    <property type="entry name" value="PKS_Beta-ketoAc_synthase_dom"/>
</dbReference>
<dbReference type="PANTHER" id="PTHR43775">
    <property type="entry name" value="FATTY ACID SYNTHASE"/>
    <property type="match status" value="1"/>
</dbReference>
<dbReference type="GO" id="GO:0071770">
    <property type="term" value="P:DIM/DIP cell wall layer assembly"/>
    <property type="evidence" value="ECO:0007669"/>
    <property type="project" value="TreeGrafter"/>
</dbReference>
<dbReference type="GO" id="GO:0004312">
    <property type="term" value="F:fatty acid synthase activity"/>
    <property type="evidence" value="ECO:0007669"/>
    <property type="project" value="TreeGrafter"/>
</dbReference>
<evidence type="ECO:0000256" key="4">
    <source>
        <dbReference type="SAM" id="MobiDB-lite"/>
    </source>
</evidence>
<keyword evidence="3" id="KW-0808">Transferase</keyword>
<reference evidence="8" key="1">
    <citation type="submission" date="2017-07" db="EMBL/GenBank/DDBJ databases">
        <title>Comparative genome mining reveals phylogenetic distribution patterns of secondary metabolites in Amycolatopsis.</title>
        <authorList>
            <person name="Adamek M."/>
            <person name="Alanjary M."/>
            <person name="Sales-Ortells H."/>
            <person name="Goodfellow M."/>
            <person name="Bull A.T."/>
            <person name="Kalinowski J."/>
            <person name="Ziemert N."/>
        </authorList>
    </citation>
    <scope>NUCLEOTIDE SEQUENCE [LARGE SCALE GENOMIC DNA]</scope>
    <source>
        <strain evidence="8">H5</strain>
    </source>
</reference>
<dbReference type="Pfam" id="PF02801">
    <property type="entry name" value="Ketoacyl-synt_C"/>
    <property type="match status" value="1"/>
</dbReference>
<sequence>MSADTAIAVVGIGCRFPGADTPAQFWAGLEAGVLGMRELTDDELRAAGVGPAVFAAEDYVRRIATLAGPGLFAAEFFGVSPAEAELIDPQQRLFLETCWEALEQAGHLPGGEEDERVGVFAGMSPSGYVAALQAARARRGGTAVLDHLSLQLGGMADFGAARVAHKLGLRGPSVGVQTACSSSLTAVHYAVLSLLSGECDLALAGGAGLAEPAAGYRFEPGGILSDDGYCRAFDARSSGTAVGSGVGVVALRRLADALAGRDPVLAVLRGSAVGNDGARRPGFTAPTPDGPADVVAAALHTADVSADQLCYTEAHGSGTPLGDHVELRGLTDGLRMSSGATGFCALGSVKVNIGHTGAAAGVAGLIKAVRIAATGILPPHPLFERPRDEGLLADGPFTLAAAAGLAAGADRHVLVNSMGLGGTNAAVVLGAPPAPRPAAGPAPAIVRLRLSARNRAELDDASARLADELDRGTPRYADVAYTLRTGRRDFAERRVVTAPPERLTAALRLPRPGPVRTRRAAERRPLVVAADPAQPLCARLIAALGEGTEVVPVPPPVVPDDVFVLFAGGLSDEDALEEALATAWLHGVRVGEHRPPDDVVRVPLPTYPFPRRRFWALDDLDEPGIDEPVAPATASGTIRTRVLSLWRELFGVSSIGLDDEFGALGGTSLLSVRMALQLQQRHGVLINLHRVGGSRATVRRVAEALAGSGAAGEAADGDGALIDADLATGLGPVATRPSAGTDVLLTGGTGYVGAFLLHELLRQTTHRVYCLVRAEDEAAGLARLAAAATRFRLPAPDPRRVIAVPGDLRAAGDVCRGFRGGELTRRIGHILHSAARVVFTEPYRVLRTDNVLPVLELVRWARESGITEFSQVSTLAATGPDVGTGDRRTERRAQPLDPRTGGYGASKWAAERLLERAERDGLRVRVFRPGLISGATGTGACNTRDMLFRLLAAGLAVGAHPLDPRPVPLAPVDVVAEAVVGLAGADEATGRPYHLVDRVAPTLPRLFGLLAEAGHPTEALPVTAWFERVAERAIETGDPVLSSIALYDLDRLDAGEDDVDCEHWQDWLRRAGRRARVDAAQLVRSLGYLAGQPEFAGLVPIVGADVTAAGESGGH</sequence>
<dbReference type="Pfam" id="PF22621">
    <property type="entry name" value="CurL-like_PKS_C"/>
    <property type="match status" value="1"/>
</dbReference>
<dbReference type="InterPro" id="IPR014031">
    <property type="entry name" value="Ketoacyl_synth_C"/>
</dbReference>
<dbReference type="Pfam" id="PF00109">
    <property type="entry name" value="ketoacyl-synt"/>
    <property type="match status" value="1"/>
</dbReference>
<keyword evidence="1" id="KW-0596">Phosphopantetheine</keyword>
<dbReference type="InterPro" id="IPR010080">
    <property type="entry name" value="Thioester_reductase-like_dom"/>
</dbReference>
<evidence type="ECO:0000313" key="8">
    <source>
        <dbReference type="Proteomes" id="UP000215199"/>
    </source>
</evidence>
<comment type="caution">
    <text evidence="7">The sequence shown here is derived from an EMBL/GenBank/DDBJ whole genome shotgun (WGS) entry which is preliminary data.</text>
</comment>
<name>A0A229TEK0_9PSEU</name>
<dbReference type="InterPro" id="IPR013120">
    <property type="entry name" value="FAR_NAD-bd"/>
</dbReference>
<dbReference type="Proteomes" id="UP000215199">
    <property type="component" value="Unassembled WGS sequence"/>
</dbReference>
<dbReference type="GO" id="GO:0005886">
    <property type="term" value="C:plasma membrane"/>
    <property type="evidence" value="ECO:0007669"/>
    <property type="project" value="TreeGrafter"/>
</dbReference>
<dbReference type="RefSeq" id="WP_093946888.1">
    <property type="nucleotide sequence ID" value="NZ_NMUL01000007.1"/>
</dbReference>
<dbReference type="PANTHER" id="PTHR43775:SF37">
    <property type="entry name" value="SI:DKEY-61P9.11"/>
    <property type="match status" value="1"/>
</dbReference>
<dbReference type="Gene3D" id="1.10.1200.10">
    <property type="entry name" value="ACP-like"/>
    <property type="match status" value="1"/>
</dbReference>
<evidence type="ECO:0000256" key="2">
    <source>
        <dbReference type="ARBA" id="ARBA00022553"/>
    </source>
</evidence>
<dbReference type="SUPFAM" id="SSF47336">
    <property type="entry name" value="ACP-like"/>
    <property type="match status" value="1"/>
</dbReference>
<feature type="domain" description="Carrier" evidence="5">
    <location>
        <begin position="633"/>
        <end position="709"/>
    </location>
</feature>
<evidence type="ECO:0000259" key="5">
    <source>
        <dbReference type="PROSITE" id="PS50075"/>
    </source>
</evidence>
<dbReference type="Pfam" id="PF00550">
    <property type="entry name" value="PP-binding"/>
    <property type="match status" value="1"/>
</dbReference>
<dbReference type="PROSITE" id="PS00606">
    <property type="entry name" value="KS3_1"/>
    <property type="match status" value="1"/>
</dbReference>
<dbReference type="Gene3D" id="3.40.47.10">
    <property type="match status" value="1"/>
</dbReference>
<gene>
    <name evidence="7" type="ORF">CF165_08590</name>
</gene>
<dbReference type="SMART" id="SM00825">
    <property type="entry name" value="PKS_KS"/>
    <property type="match status" value="1"/>
</dbReference>
<evidence type="ECO:0000256" key="1">
    <source>
        <dbReference type="ARBA" id="ARBA00022450"/>
    </source>
</evidence>
<dbReference type="CDD" id="cd00833">
    <property type="entry name" value="PKS"/>
    <property type="match status" value="1"/>
</dbReference>
<organism evidence="7 8">
    <name type="scientific">Amycolatopsis vastitatis</name>
    <dbReference type="NCBI Taxonomy" id="1905142"/>
    <lineage>
        <taxon>Bacteria</taxon>
        <taxon>Bacillati</taxon>
        <taxon>Actinomycetota</taxon>
        <taxon>Actinomycetes</taxon>
        <taxon>Pseudonocardiales</taxon>
        <taxon>Pseudonocardiaceae</taxon>
        <taxon>Amycolatopsis</taxon>
    </lineage>
</organism>
<dbReference type="InterPro" id="IPR036291">
    <property type="entry name" value="NAD(P)-bd_dom_sf"/>
</dbReference>
<dbReference type="NCBIfam" id="TIGR01746">
    <property type="entry name" value="Thioester-redct"/>
    <property type="match status" value="1"/>
</dbReference>
<keyword evidence="8" id="KW-1185">Reference proteome</keyword>
<feature type="region of interest" description="Disordered" evidence="4">
    <location>
        <begin position="877"/>
        <end position="904"/>
    </location>
</feature>
<protein>
    <submittedName>
        <fullName evidence="7">Polyketide synthase type I</fullName>
    </submittedName>
</protein>
<proteinExistence type="predicted"/>
<dbReference type="Pfam" id="PF07993">
    <property type="entry name" value="NAD_binding_4"/>
    <property type="match status" value="1"/>
</dbReference>
<dbReference type="InterPro" id="IPR016039">
    <property type="entry name" value="Thiolase-like"/>
</dbReference>
<dbReference type="SUPFAM" id="SSF51735">
    <property type="entry name" value="NAD(P)-binding Rossmann-fold domains"/>
    <property type="match status" value="1"/>
</dbReference>
<keyword evidence="2" id="KW-0597">Phosphoprotein</keyword>
<accession>A0A229TEK0</accession>
<evidence type="ECO:0000259" key="6">
    <source>
        <dbReference type="PROSITE" id="PS52004"/>
    </source>
</evidence>
<dbReference type="PROSITE" id="PS52004">
    <property type="entry name" value="KS3_2"/>
    <property type="match status" value="1"/>
</dbReference>
<dbReference type="InterPro" id="IPR050091">
    <property type="entry name" value="PKS_NRPS_Biosynth_Enz"/>
</dbReference>
<evidence type="ECO:0000313" key="7">
    <source>
        <dbReference type="EMBL" id="OXM69563.1"/>
    </source>
</evidence>
<dbReference type="AlphaFoldDB" id="A0A229TEK0"/>
<dbReference type="Gene3D" id="1.10.1240.100">
    <property type="match status" value="1"/>
</dbReference>
<dbReference type="InterPro" id="IPR018201">
    <property type="entry name" value="Ketoacyl_synth_AS"/>
</dbReference>